<evidence type="ECO:0000256" key="8">
    <source>
        <dbReference type="ARBA" id="ARBA00023239"/>
    </source>
</evidence>
<dbReference type="GO" id="GO:0009098">
    <property type="term" value="P:L-leucine biosynthetic process"/>
    <property type="evidence" value="ECO:0007669"/>
    <property type="project" value="UniProtKB-UniRule"/>
</dbReference>
<dbReference type="EMBL" id="JAJGNA010000005">
    <property type="protein sequence ID" value="MCC4308265.1"/>
    <property type="molecule type" value="Genomic_DNA"/>
</dbReference>
<dbReference type="InterPro" id="IPR033940">
    <property type="entry name" value="IPMI_Swivel"/>
</dbReference>
<dbReference type="EC" id="4.2.1.33" evidence="10"/>
<sequence>MQAFTQHSGIVIPLDRRNVDTDAILPKQYLKKIDKEGFGAHLFDDERYLDAGDVDTPPAERRPNPAFVLNQTPYDRGTVLLAQANFGCGSSREHAVWALQDFGIRAVIAPSFGEIFQGNCFNNGVLPVILSQRDVDELFRLCRQAPEQPLTVDLAGERLRWGDREWPLSVDSARRDALLAGLDDIGITLERAEKIQQYEVRRRREEPWLF</sequence>
<evidence type="ECO:0000256" key="7">
    <source>
        <dbReference type="ARBA" id="ARBA00022605"/>
    </source>
</evidence>
<dbReference type="InterPro" id="IPR004431">
    <property type="entry name" value="3-IsopropMal_deHydase_ssu"/>
</dbReference>
<evidence type="ECO:0000313" key="12">
    <source>
        <dbReference type="EMBL" id="MCC4308265.1"/>
    </source>
</evidence>
<keyword evidence="8 10" id="KW-0456">Lyase</keyword>
<comment type="similarity">
    <text evidence="4 10">Belongs to the LeuD family. LeuD type 1 subfamily.</text>
</comment>
<reference evidence="12" key="1">
    <citation type="submission" date="2021-10" db="EMBL/GenBank/DDBJ databases">
        <title>The diversity and Nitrogen Metabolism of Culturable Nitrate-Utilizing Bacteria Within the Oxygen Minimum Zone of the Changjiang (Yangtze River)Estuary.</title>
        <authorList>
            <person name="Zhang D."/>
            <person name="Zheng J."/>
            <person name="Liu S."/>
            <person name="He W."/>
        </authorList>
    </citation>
    <scope>NUCLEOTIDE SEQUENCE</scope>
    <source>
        <strain evidence="12">FXH-223</strain>
    </source>
</reference>
<evidence type="ECO:0000256" key="9">
    <source>
        <dbReference type="ARBA" id="ARBA00023304"/>
    </source>
</evidence>
<proteinExistence type="inferred from homology"/>
<feature type="domain" description="Aconitase A/isopropylmalate dehydratase small subunit swivel" evidence="11">
    <location>
        <begin position="1"/>
        <end position="132"/>
    </location>
</feature>
<dbReference type="GO" id="GO:0009316">
    <property type="term" value="C:3-isopropylmalate dehydratase complex"/>
    <property type="evidence" value="ECO:0007669"/>
    <property type="project" value="InterPro"/>
</dbReference>
<dbReference type="Proteomes" id="UP001108027">
    <property type="component" value="Unassembled WGS sequence"/>
</dbReference>
<dbReference type="Gene3D" id="3.20.19.10">
    <property type="entry name" value="Aconitase, domain 4"/>
    <property type="match status" value="1"/>
</dbReference>
<keyword evidence="7 10" id="KW-0028">Amino-acid biosynthesis</keyword>
<keyword evidence="13" id="KW-1185">Reference proteome</keyword>
<dbReference type="PANTHER" id="PTHR43345:SF5">
    <property type="entry name" value="3-ISOPROPYLMALATE DEHYDRATASE SMALL SUBUNIT"/>
    <property type="match status" value="1"/>
</dbReference>
<evidence type="ECO:0000256" key="4">
    <source>
        <dbReference type="ARBA" id="ARBA00009845"/>
    </source>
</evidence>
<comment type="pathway">
    <text evidence="3 10">Amino-acid biosynthesis; L-leucine biosynthesis; L-leucine from 3-methyl-2-oxobutanoate: step 2/4.</text>
</comment>
<dbReference type="CDD" id="cd01577">
    <property type="entry name" value="IPMI_Swivel"/>
    <property type="match status" value="1"/>
</dbReference>
<comment type="catalytic activity">
    <reaction evidence="1 10">
        <text>(2R,3S)-3-isopropylmalate = (2S)-2-isopropylmalate</text>
        <dbReference type="Rhea" id="RHEA:32287"/>
        <dbReference type="ChEBI" id="CHEBI:1178"/>
        <dbReference type="ChEBI" id="CHEBI:35121"/>
        <dbReference type="EC" id="4.2.1.33"/>
    </reaction>
</comment>
<name>A0A9Q3YNY2_9GAMM</name>
<evidence type="ECO:0000256" key="2">
    <source>
        <dbReference type="ARBA" id="ARBA00002695"/>
    </source>
</evidence>
<dbReference type="InterPro" id="IPR015928">
    <property type="entry name" value="Aconitase/3IPM_dehydase_swvl"/>
</dbReference>
<comment type="function">
    <text evidence="2 10">Catalyzes the isomerization between 2-isopropylmalate and 3-isopropylmalate, via the formation of 2-isopropylmaleate.</text>
</comment>
<organism evidence="12 13">
    <name type="scientific">Alloalcanivorax marinus</name>
    <dbReference type="NCBI Taxonomy" id="1177169"/>
    <lineage>
        <taxon>Bacteria</taxon>
        <taxon>Pseudomonadati</taxon>
        <taxon>Pseudomonadota</taxon>
        <taxon>Gammaproteobacteria</taxon>
        <taxon>Oceanospirillales</taxon>
        <taxon>Alcanivoracaceae</taxon>
        <taxon>Alloalcanivorax</taxon>
    </lineage>
</organism>
<dbReference type="Pfam" id="PF00694">
    <property type="entry name" value="Aconitase_C"/>
    <property type="match status" value="1"/>
</dbReference>
<dbReference type="InterPro" id="IPR000573">
    <property type="entry name" value="AconitaseA/IPMdHydase_ssu_swvl"/>
</dbReference>
<comment type="subunit">
    <text evidence="5 10">Heterodimer of LeuC and LeuD.</text>
</comment>
<dbReference type="GO" id="GO:0003861">
    <property type="term" value="F:3-isopropylmalate dehydratase activity"/>
    <property type="evidence" value="ECO:0007669"/>
    <property type="project" value="UniProtKB-UniRule"/>
</dbReference>
<evidence type="ECO:0000256" key="10">
    <source>
        <dbReference type="HAMAP-Rule" id="MF_01031"/>
    </source>
</evidence>
<evidence type="ECO:0000256" key="5">
    <source>
        <dbReference type="ARBA" id="ARBA00011271"/>
    </source>
</evidence>
<dbReference type="SUPFAM" id="SSF52016">
    <property type="entry name" value="LeuD/IlvD-like"/>
    <property type="match status" value="1"/>
</dbReference>
<comment type="caution">
    <text evidence="12">The sequence shown here is derived from an EMBL/GenBank/DDBJ whole genome shotgun (WGS) entry which is preliminary data.</text>
</comment>
<dbReference type="AlphaFoldDB" id="A0A9Q3YNY2"/>
<dbReference type="PANTHER" id="PTHR43345">
    <property type="entry name" value="3-ISOPROPYLMALATE DEHYDRATASE SMALL SUBUNIT 2-RELATED-RELATED"/>
    <property type="match status" value="1"/>
</dbReference>
<accession>A0A9Q3YNY2</accession>
<dbReference type="InterPro" id="IPR050075">
    <property type="entry name" value="LeuD"/>
</dbReference>
<dbReference type="NCBIfam" id="TIGR00171">
    <property type="entry name" value="leuD"/>
    <property type="match status" value="1"/>
</dbReference>
<keyword evidence="6 10" id="KW-0432">Leucine biosynthesis</keyword>
<evidence type="ECO:0000313" key="13">
    <source>
        <dbReference type="Proteomes" id="UP001108027"/>
    </source>
</evidence>
<protein>
    <recommendedName>
        <fullName evidence="10">3-isopropylmalate dehydratase small subunit</fullName>
        <ecNumber evidence="10">4.2.1.33</ecNumber>
    </recommendedName>
    <alternativeName>
        <fullName evidence="10">Alpha-IPM isomerase</fullName>
        <shortName evidence="10">IPMI</shortName>
    </alternativeName>
    <alternativeName>
        <fullName evidence="10">Isopropylmalate isomerase</fullName>
    </alternativeName>
</protein>
<evidence type="ECO:0000256" key="1">
    <source>
        <dbReference type="ARBA" id="ARBA00000491"/>
    </source>
</evidence>
<dbReference type="HAMAP" id="MF_01031">
    <property type="entry name" value="LeuD_type1"/>
    <property type="match status" value="1"/>
</dbReference>
<dbReference type="RefSeq" id="WP_204426990.1">
    <property type="nucleotide sequence ID" value="NZ_JADDOL010000002.1"/>
</dbReference>
<evidence type="ECO:0000256" key="3">
    <source>
        <dbReference type="ARBA" id="ARBA00004729"/>
    </source>
</evidence>
<evidence type="ECO:0000259" key="11">
    <source>
        <dbReference type="Pfam" id="PF00694"/>
    </source>
</evidence>
<keyword evidence="9 10" id="KW-0100">Branched-chain amino acid biosynthesis</keyword>
<dbReference type="FunFam" id="3.20.19.10:FF:000003">
    <property type="entry name" value="3-isopropylmalate dehydratase small subunit"/>
    <property type="match status" value="1"/>
</dbReference>
<evidence type="ECO:0000256" key="6">
    <source>
        <dbReference type="ARBA" id="ARBA00022430"/>
    </source>
</evidence>
<dbReference type="NCBIfam" id="NF002458">
    <property type="entry name" value="PRK01641.1"/>
    <property type="match status" value="1"/>
</dbReference>
<gene>
    <name evidence="10 12" type="primary">leuD</name>
    <name evidence="12" type="ORF">LL252_06740</name>
</gene>